<dbReference type="GO" id="GO:0009424">
    <property type="term" value="C:bacterial-type flagellum hook"/>
    <property type="evidence" value="ECO:0007669"/>
    <property type="project" value="UniProtKB-UniRule"/>
</dbReference>
<keyword evidence="11" id="KW-0282">Flagellum</keyword>
<evidence type="ECO:0000256" key="6">
    <source>
        <dbReference type="ARBA" id="ARBA00023143"/>
    </source>
</evidence>
<gene>
    <name evidence="7" type="primary">flgK</name>
    <name evidence="11" type="ORF">PYK22_00909</name>
</gene>
<dbReference type="InterPro" id="IPR002371">
    <property type="entry name" value="FlgK"/>
</dbReference>
<comment type="similarity">
    <text evidence="3 7">Belongs to the flagella basal body rod proteins family.</text>
</comment>
<evidence type="ECO:0000259" key="8">
    <source>
        <dbReference type="Pfam" id="PF00460"/>
    </source>
</evidence>
<dbReference type="GO" id="GO:0005198">
    <property type="term" value="F:structural molecule activity"/>
    <property type="evidence" value="ECO:0007669"/>
    <property type="project" value="UniProtKB-UniRule"/>
</dbReference>
<dbReference type="RefSeq" id="WP_041974965.1">
    <property type="nucleotide sequence ID" value="NZ_CBXV010000004.1"/>
</dbReference>
<dbReference type="SUPFAM" id="SSF64518">
    <property type="entry name" value="Phase 1 flagellin"/>
    <property type="match status" value="1"/>
</dbReference>
<dbReference type="InterPro" id="IPR010930">
    <property type="entry name" value="Flg_bb/hook_C_dom"/>
</dbReference>
<dbReference type="PANTHER" id="PTHR30033">
    <property type="entry name" value="FLAGELLAR HOOK-ASSOCIATED PROTEIN 1"/>
    <property type="match status" value="1"/>
</dbReference>
<dbReference type="InterPro" id="IPR001444">
    <property type="entry name" value="Flag_bb_rod_N"/>
</dbReference>
<evidence type="ECO:0000256" key="3">
    <source>
        <dbReference type="ARBA" id="ARBA00009677"/>
    </source>
</evidence>
<evidence type="ECO:0000259" key="10">
    <source>
        <dbReference type="Pfam" id="PF22638"/>
    </source>
</evidence>
<comment type="subcellular location">
    <subcellularLocation>
        <location evidence="1 7">Bacterial flagellum</location>
    </subcellularLocation>
    <subcellularLocation>
        <location evidence="2 7">Secreted</location>
    </subcellularLocation>
</comment>
<dbReference type="Pfam" id="PF06429">
    <property type="entry name" value="Flg_bbr_C"/>
    <property type="match status" value="1"/>
</dbReference>
<evidence type="ECO:0000256" key="1">
    <source>
        <dbReference type="ARBA" id="ARBA00004365"/>
    </source>
</evidence>
<accession>A0A0B6WX98</accession>
<dbReference type="OrthoDB" id="9802553at2"/>
<keyword evidence="12" id="KW-1185">Reference proteome</keyword>
<evidence type="ECO:0000313" key="12">
    <source>
        <dbReference type="Proteomes" id="UP000031518"/>
    </source>
</evidence>
<dbReference type="Pfam" id="PF00460">
    <property type="entry name" value="Flg_bb_rod"/>
    <property type="match status" value="1"/>
</dbReference>
<dbReference type="GO" id="GO:0005576">
    <property type="term" value="C:extracellular region"/>
    <property type="evidence" value="ECO:0007669"/>
    <property type="project" value="UniProtKB-SubCell"/>
</dbReference>
<keyword evidence="11" id="KW-0966">Cell projection</keyword>
<dbReference type="PANTHER" id="PTHR30033:SF1">
    <property type="entry name" value="FLAGELLAR HOOK-ASSOCIATED PROTEIN 1"/>
    <property type="match status" value="1"/>
</dbReference>
<evidence type="ECO:0000256" key="2">
    <source>
        <dbReference type="ARBA" id="ARBA00004613"/>
    </source>
</evidence>
<dbReference type="InterPro" id="IPR053927">
    <property type="entry name" value="FlgK_helical"/>
</dbReference>
<organism evidence="11 12">
    <name type="scientific">Pyrinomonas methylaliphatogenes</name>
    <dbReference type="NCBI Taxonomy" id="454194"/>
    <lineage>
        <taxon>Bacteria</taxon>
        <taxon>Pseudomonadati</taxon>
        <taxon>Acidobacteriota</taxon>
        <taxon>Blastocatellia</taxon>
        <taxon>Blastocatellales</taxon>
        <taxon>Pyrinomonadaceae</taxon>
        <taxon>Pyrinomonas</taxon>
    </lineage>
</organism>
<feature type="domain" description="Flagellar basal body rod protein N-terminal" evidence="8">
    <location>
        <begin position="9"/>
        <end position="37"/>
    </location>
</feature>
<dbReference type="GO" id="GO:0044780">
    <property type="term" value="P:bacterial-type flagellum assembly"/>
    <property type="evidence" value="ECO:0007669"/>
    <property type="project" value="InterPro"/>
</dbReference>
<dbReference type="Proteomes" id="UP000031518">
    <property type="component" value="Unassembled WGS sequence"/>
</dbReference>
<evidence type="ECO:0000256" key="4">
    <source>
        <dbReference type="ARBA" id="ARBA00016244"/>
    </source>
</evidence>
<feature type="domain" description="Flagellar basal-body/hook protein C-terminal" evidence="9">
    <location>
        <begin position="419"/>
        <end position="459"/>
    </location>
</feature>
<sequence length="461" mass="48289">MGVNFSAFEIGRRALRAQQLGIAVTGQNIANVNTPGYARQQLLLAPAPPSGTGSIQIGMGVVVEGVRAMRDRFIEARLQRETAIAGRLNAERDTFSIIENAFGDPTNGGIQQALTNFFGAFRDLEANPTSVPLRTSVIARAVELTNAFHQTRARLLSVYQDVQSEMSSLVDEVNRVAAQVADLNRQIAANSGAGTDTSALEDQRNEAIKRLAELVGVSATENPNGMVTLTFSDGRALVLNDRAFELGMIGVPNGVPTMTLDGQAITIDSGRIGGLLNAVGAVDGHLTALDDLAAAFAARVNQLHSSGEDLDGNAGGVLFVAANAMPINAANIAVDQNLQNNPRRVVAAAAGAGSGDASVARAIANLISDSTQTVGTRTGSFTSIYASIVTDAGDMLRTAEDNLAAQQAIVAQVTAQRESVSGVSLDEEAINLLQYQRAYEAAARFLKVADEMTQTLIALGQ</sequence>
<reference evidence="11 12" key="1">
    <citation type="submission" date="2013-12" db="EMBL/GenBank/DDBJ databases">
        <authorList>
            <person name="Stott M."/>
        </authorList>
    </citation>
    <scope>NUCLEOTIDE SEQUENCE [LARGE SCALE GENOMIC DNA]</scope>
    <source>
        <strain evidence="11 12">K22</strain>
    </source>
</reference>
<dbReference type="STRING" id="454194.PYK22_00909"/>
<dbReference type="AlphaFoldDB" id="A0A0B6WX98"/>
<evidence type="ECO:0000256" key="5">
    <source>
        <dbReference type="ARBA" id="ARBA00022525"/>
    </source>
</evidence>
<name>A0A0B6WX98_9BACT</name>
<reference evidence="11 12" key="2">
    <citation type="submission" date="2015-01" db="EMBL/GenBank/DDBJ databases">
        <title>Complete genome sequence of Pyrinomonas methylaliphatogenes type strain K22T.</title>
        <authorList>
            <person name="Lee K.C.Y."/>
            <person name="Power J.F."/>
            <person name="Dunfield P.F."/>
            <person name="Morgan X.C."/>
            <person name="Huttenhower C."/>
            <person name="Stott M.B."/>
        </authorList>
    </citation>
    <scope>NUCLEOTIDE SEQUENCE [LARGE SCALE GENOMIC DNA]</scope>
    <source>
        <strain evidence="11 12">K22</strain>
    </source>
</reference>
<proteinExistence type="inferred from homology"/>
<keyword evidence="6 7" id="KW-0975">Bacterial flagellum</keyword>
<feature type="domain" description="Flagellar hook-associated protein FlgK helical" evidence="10">
    <location>
        <begin position="97"/>
        <end position="319"/>
    </location>
</feature>
<evidence type="ECO:0000313" key="11">
    <source>
        <dbReference type="EMBL" id="CDM64914.1"/>
    </source>
</evidence>
<protein>
    <recommendedName>
        <fullName evidence="4 7">Flagellar hook-associated protein 1</fullName>
        <shortName evidence="7">HAP1</shortName>
    </recommendedName>
</protein>
<evidence type="ECO:0000259" key="9">
    <source>
        <dbReference type="Pfam" id="PF06429"/>
    </source>
</evidence>
<dbReference type="Pfam" id="PF22638">
    <property type="entry name" value="FlgK_D1"/>
    <property type="match status" value="1"/>
</dbReference>
<evidence type="ECO:0000256" key="7">
    <source>
        <dbReference type="RuleBase" id="RU362065"/>
    </source>
</evidence>
<keyword evidence="5 7" id="KW-0964">Secreted</keyword>
<dbReference type="EMBL" id="CBXV010000004">
    <property type="protein sequence ID" value="CDM64914.1"/>
    <property type="molecule type" value="Genomic_DNA"/>
</dbReference>
<keyword evidence="11" id="KW-0969">Cilium</keyword>
<dbReference type="NCBIfam" id="TIGR02492">
    <property type="entry name" value="flgK_ends"/>
    <property type="match status" value="1"/>
</dbReference>
<dbReference type="PRINTS" id="PR01005">
    <property type="entry name" value="FLGHOOKAP1"/>
</dbReference>